<dbReference type="AlphaFoldDB" id="K1UTK3"/>
<protein>
    <submittedName>
        <fullName evidence="1">Uncharacterized protein</fullName>
    </submittedName>
</protein>
<sequence>MTPVRPVMHENLYNTTCKQV</sequence>
<dbReference type="EMBL" id="AJWY01000074">
    <property type="protein sequence ID" value="EKC81670.1"/>
    <property type="molecule type" value="Genomic_DNA"/>
</dbReference>
<name>K1UTK3_9ZZZZ</name>
<feature type="non-terminal residue" evidence="1">
    <location>
        <position position="20"/>
    </location>
</feature>
<comment type="caution">
    <text evidence="1">The sequence shown here is derived from an EMBL/GenBank/DDBJ whole genome shotgun (WGS) entry which is preliminary data.</text>
</comment>
<proteinExistence type="predicted"/>
<gene>
    <name evidence="1" type="ORF">LEA_00099</name>
</gene>
<organism evidence="1">
    <name type="scientific">human gut metagenome</name>
    <dbReference type="NCBI Taxonomy" id="408170"/>
    <lineage>
        <taxon>unclassified sequences</taxon>
        <taxon>metagenomes</taxon>
        <taxon>organismal metagenomes</taxon>
    </lineage>
</organism>
<reference evidence="1" key="1">
    <citation type="journal article" date="2013" name="Environ. Microbiol.">
        <title>Microbiota from the distal guts of lean and obese adolescents exhibit partial functional redundancy besides clear differences in community structure.</title>
        <authorList>
            <person name="Ferrer M."/>
            <person name="Ruiz A."/>
            <person name="Lanza F."/>
            <person name="Haange S.B."/>
            <person name="Oberbach A."/>
            <person name="Till H."/>
            <person name="Bargiela R."/>
            <person name="Campoy C."/>
            <person name="Segura M.T."/>
            <person name="Richter M."/>
            <person name="von Bergen M."/>
            <person name="Seifert J."/>
            <person name="Suarez A."/>
        </authorList>
    </citation>
    <scope>NUCLEOTIDE SEQUENCE</scope>
</reference>
<evidence type="ECO:0000313" key="1">
    <source>
        <dbReference type="EMBL" id="EKC81670.1"/>
    </source>
</evidence>
<accession>K1UTK3</accession>